<dbReference type="Pfam" id="PF04818">
    <property type="entry name" value="CID"/>
    <property type="match status" value="1"/>
</dbReference>
<dbReference type="PANTHER" id="PTHR12460:SF0">
    <property type="entry name" value="CID DOMAIN-CONTAINING PROTEIN-RELATED"/>
    <property type="match status" value="1"/>
</dbReference>
<dbReference type="InterPro" id="IPR032337">
    <property type="entry name" value="RPRD1A/B_C"/>
</dbReference>
<dbReference type="Gene3D" id="1.25.40.90">
    <property type="match status" value="1"/>
</dbReference>
<name>A0AAD4NJ31_9BILA</name>
<dbReference type="InterPro" id="IPR006569">
    <property type="entry name" value="CID_dom"/>
</dbReference>
<dbReference type="InterPro" id="IPR008942">
    <property type="entry name" value="ENTH_VHS"/>
</dbReference>
<dbReference type="Gene3D" id="6.10.250.2560">
    <property type="match status" value="1"/>
</dbReference>
<sequence>MSGFSEEMMRERLKKLTNTLHSIQTLSLWIIHHQKKHADVILETWVKEVKEQTHPEKIIALVNLANDVIQNCRKKSPAFMKKFLTALEPAFSHIAELDDQKCNKSVLRIISVWKERCIYRPDEIDNLNQCICKKGADSKIKAEFKLFSKITTNLVGVLRKLEDPASADAKVRQLIASYPEAVANPVHLKNLRTGEQAQELMERIEEASPVVNAYCERLKLELQDRRSAQRLLDDYLNALDESTERNKRLIHSVQKRIGRIDQEKKDIEKHIESLPDLSELFSAGPLPSVGELF</sequence>
<dbReference type="SUPFAM" id="SSF48464">
    <property type="entry name" value="ENTH/VHS domain"/>
    <property type="match status" value="1"/>
</dbReference>
<comment type="caution">
    <text evidence="2">The sequence shown here is derived from an EMBL/GenBank/DDBJ whole genome shotgun (WGS) entry which is preliminary data.</text>
</comment>
<dbReference type="PANTHER" id="PTHR12460">
    <property type="entry name" value="CYCLIN-DEPENDENT KINASE INHIBITOR-RELATED PROTEIN"/>
    <property type="match status" value="1"/>
</dbReference>
<feature type="domain" description="CID" evidence="1">
    <location>
        <begin position="1"/>
        <end position="135"/>
    </location>
</feature>
<dbReference type="EMBL" id="JAKKPZ010000001">
    <property type="protein sequence ID" value="KAI1729136.1"/>
    <property type="molecule type" value="Genomic_DNA"/>
</dbReference>
<keyword evidence="3" id="KW-1185">Reference proteome</keyword>
<gene>
    <name evidence="2" type="ORF">DdX_01357</name>
</gene>
<dbReference type="GO" id="GO:0000993">
    <property type="term" value="F:RNA polymerase II complex binding"/>
    <property type="evidence" value="ECO:0007669"/>
    <property type="project" value="TreeGrafter"/>
</dbReference>
<accession>A0AAD4NJ31</accession>
<proteinExistence type="predicted"/>
<dbReference type="AlphaFoldDB" id="A0AAD4NJ31"/>
<evidence type="ECO:0000259" key="1">
    <source>
        <dbReference type="PROSITE" id="PS51391"/>
    </source>
</evidence>
<dbReference type="PROSITE" id="PS51391">
    <property type="entry name" value="CID"/>
    <property type="match status" value="1"/>
</dbReference>
<dbReference type="GO" id="GO:0031124">
    <property type="term" value="P:mRNA 3'-end processing"/>
    <property type="evidence" value="ECO:0007669"/>
    <property type="project" value="TreeGrafter"/>
</dbReference>
<evidence type="ECO:0000313" key="3">
    <source>
        <dbReference type="Proteomes" id="UP001201812"/>
    </source>
</evidence>
<dbReference type="Pfam" id="PF16566">
    <property type="entry name" value="CREPT"/>
    <property type="match status" value="1"/>
</dbReference>
<organism evidence="2 3">
    <name type="scientific">Ditylenchus destructor</name>
    <dbReference type="NCBI Taxonomy" id="166010"/>
    <lineage>
        <taxon>Eukaryota</taxon>
        <taxon>Metazoa</taxon>
        <taxon>Ecdysozoa</taxon>
        <taxon>Nematoda</taxon>
        <taxon>Chromadorea</taxon>
        <taxon>Rhabditida</taxon>
        <taxon>Tylenchina</taxon>
        <taxon>Tylenchomorpha</taxon>
        <taxon>Sphaerularioidea</taxon>
        <taxon>Anguinidae</taxon>
        <taxon>Anguininae</taxon>
        <taxon>Ditylenchus</taxon>
    </lineage>
</organism>
<reference evidence="2" key="1">
    <citation type="submission" date="2022-01" db="EMBL/GenBank/DDBJ databases">
        <title>Genome Sequence Resource for Two Populations of Ditylenchus destructor, the Migratory Endoparasitic Phytonematode.</title>
        <authorList>
            <person name="Zhang H."/>
            <person name="Lin R."/>
            <person name="Xie B."/>
        </authorList>
    </citation>
    <scope>NUCLEOTIDE SEQUENCE</scope>
    <source>
        <strain evidence="2">BazhouSP</strain>
    </source>
</reference>
<dbReference type="Proteomes" id="UP001201812">
    <property type="component" value="Unassembled WGS sequence"/>
</dbReference>
<evidence type="ECO:0000313" key="2">
    <source>
        <dbReference type="EMBL" id="KAI1729136.1"/>
    </source>
</evidence>
<dbReference type="SMART" id="SM00582">
    <property type="entry name" value="RPR"/>
    <property type="match status" value="1"/>
</dbReference>
<protein>
    <submittedName>
        <fullName evidence="2">Cell-cycle alteration and expression-elevated protein in tumor domain-containing protein</fullName>
    </submittedName>
</protein>